<name>Q9HH88_SACIS</name>
<dbReference type="AlphaFoldDB" id="Q9HH88"/>
<keyword evidence="1" id="KW-0614">Plasmid</keyword>
<proteinExistence type="predicted"/>
<dbReference type="EMBL" id="AJ294536">
    <property type="protein sequence ID" value="CAC15845.1"/>
    <property type="molecule type" value="Genomic_DNA"/>
</dbReference>
<evidence type="ECO:0000313" key="1">
    <source>
        <dbReference type="EMBL" id="CAC15845.1"/>
    </source>
</evidence>
<geneLocation type="plasmid" evidence="1">
    <name>pHEN7</name>
</geneLocation>
<accession>Q9HH88</accession>
<organism evidence="1">
    <name type="scientific">Saccharolobus islandicus</name>
    <name type="common">Sulfolobus islandicus</name>
    <dbReference type="NCBI Taxonomy" id="43080"/>
    <lineage>
        <taxon>Archaea</taxon>
        <taxon>Thermoproteota</taxon>
        <taxon>Thermoprotei</taxon>
        <taxon>Sulfolobales</taxon>
        <taxon>Sulfolobaceae</taxon>
        <taxon>Saccharolobus</taxon>
    </lineage>
</organism>
<protein>
    <submittedName>
        <fullName evidence="1">Uncharacterized protein</fullName>
    </submittedName>
</protein>
<sequence>MRHVVVKKIEDKESKESETFNLTLEELLLLDNQISFQLLRNKQLSQKIEERDIFDIIERVLTLQKQLQPEKKESADIAWLIELLKLATNPDFQKALGELINKFAGGAGNK</sequence>
<reference evidence="1" key="1">
    <citation type="journal article" date="2000" name="J. Mol. Biol.">
        <title>Evolution of the family of pRN plasmids and their integrase-mediated insertion into the chromosome of the crenarchaeon Sulfolobus solfataricus.</title>
        <authorList>
            <person name="Peng X."/>
            <person name="Holz I."/>
            <person name="Zillig W."/>
            <person name="Garrett R.A."/>
            <person name="She Q."/>
        </authorList>
    </citation>
    <scope>NUCLEOTIDE SEQUENCE [LARGE SCALE GENOMIC DNA]</scope>
    <source>
        <strain evidence="1">HEN7H2</strain>
        <plasmid evidence="1">pHEN7</plasmid>
    </source>
</reference>